<name>A0A563VTK6_9CYAN</name>
<sequence length="193" mass="20558">MLKTIITLKNTKNKSFDRGFITIEILIAIFIAFGFLAVSLQTLVLAMVFQVGAQKEQRADQLIQEEIEALNDLGSTLNFGANTADACDGNLDLDGGGTNNDGYGQGLWNELIEDDPLIAATSTTNSSTTTILGRTLTIEGTQVAIPAGASPTPHRILGVSYQVTEPDVDGDGNAEVIANRYVEVIPDEALECP</sequence>
<dbReference type="AlphaFoldDB" id="A0A563VTK6"/>
<dbReference type="OrthoDB" id="571532at2"/>
<accession>A0A563VTK6</accession>
<evidence type="ECO:0008006" key="4">
    <source>
        <dbReference type="Google" id="ProtNLM"/>
    </source>
</evidence>
<reference evidence="2 3" key="1">
    <citation type="submission" date="2019-01" db="EMBL/GenBank/DDBJ databases">
        <authorList>
            <person name="Brito A."/>
        </authorList>
    </citation>
    <scope>NUCLEOTIDE SEQUENCE [LARGE SCALE GENOMIC DNA]</scope>
    <source>
        <strain evidence="2">1</strain>
    </source>
</reference>
<evidence type="ECO:0000256" key="1">
    <source>
        <dbReference type="SAM" id="Phobius"/>
    </source>
</evidence>
<keyword evidence="1" id="KW-0812">Transmembrane</keyword>
<keyword evidence="3" id="KW-1185">Reference proteome</keyword>
<keyword evidence="1" id="KW-0472">Membrane</keyword>
<dbReference type="Proteomes" id="UP000320055">
    <property type="component" value="Unassembled WGS sequence"/>
</dbReference>
<proteinExistence type="predicted"/>
<keyword evidence="1" id="KW-1133">Transmembrane helix</keyword>
<dbReference type="RefSeq" id="WP_144873473.1">
    <property type="nucleotide sequence ID" value="NZ_LR214025.1"/>
</dbReference>
<feature type="transmembrane region" description="Helical" evidence="1">
    <location>
        <begin position="21"/>
        <end position="49"/>
    </location>
</feature>
<evidence type="ECO:0000313" key="3">
    <source>
        <dbReference type="Proteomes" id="UP000320055"/>
    </source>
</evidence>
<gene>
    <name evidence="2" type="ORF">H1P_2820008</name>
</gene>
<dbReference type="EMBL" id="CAACVJ010000204">
    <property type="protein sequence ID" value="VEP14728.1"/>
    <property type="molecule type" value="Genomic_DNA"/>
</dbReference>
<protein>
    <recommendedName>
        <fullName evidence="4">Prepilin-type N-terminal cleavage/methylation domain-containing protein</fullName>
    </recommendedName>
</protein>
<evidence type="ECO:0000313" key="2">
    <source>
        <dbReference type="EMBL" id="VEP14728.1"/>
    </source>
</evidence>
<organism evidence="2 3">
    <name type="scientific">Hyella patelloides LEGE 07179</name>
    <dbReference type="NCBI Taxonomy" id="945734"/>
    <lineage>
        <taxon>Bacteria</taxon>
        <taxon>Bacillati</taxon>
        <taxon>Cyanobacteriota</taxon>
        <taxon>Cyanophyceae</taxon>
        <taxon>Pleurocapsales</taxon>
        <taxon>Hyellaceae</taxon>
        <taxon>Hyella</taxon>
    </lineage>
</organism>